<evidence type="ECO:0000256" key="1">
    <source>
        <dbReference type="ARBA" id="ARBA00010701"/>
    </source>
</evidence>
<gene>
    <name evidence="5" type="ORF">ODALV1_LOCUS11531</name>
</gene>
<sequence length="432" mass="48703">MMAFSKKNFIKIALIALFAILEGTSGFSIHDPASFLVDNLSNELILEESFGIAPSFADHEDANLTVPQIIAKYGYPIEVHNVTTEDGFIIQLHRIPYGRNCGPAEGKKAVLIQHGLMCDSSNWVLNGVNKSLSYLLADACFDVWLGNARGNTYSKRHLRLDPVADKEAFWDFSYHDMGIYDVPANIDYITELTGNDGIYYIGHSMGTTMFWIAMSERPEYNAKIKLMSALAPVAHTEHMISPIRLIAPFSAEIEWLLKMFGLHEFLPSNEFMQLIGQQLCDENSPIQPICSNFLFILCGFNPDQLDTSLLPVLLGHLPAGASVRTVVHYAQGVPSGTFSQYDYGTEKNMEKYGQPTPPEYDLTKITAPVALYWGENDWLGAKPDTQRIAELLPNLQRYYRIKDELFNHLDFLVAKQIRELVNDPVIEFLENY</sequence>
<dbReference type="PANTHER" id="PTHR11005">
    <property type="entry name" value="LYSOSOMAL ACID LIPASE-RELATED"/>
    <property type="match status" value="1"/>
</dbReference>
<keyword evidence="2" id="KW-0442">Lipid degradation</keyword>
<evidence type="ECO:0000256" key="3">
    <source>
        <dbReference type="SAM" id="SignalP"/>
    </source>
</evidence>
<evidence type="ECO:0000313" key="6">
    <source>
        <dbReference type="Proteomes" id="UP001642540"/>
    </source>
</evidence>
<evidence type="ECO:0000256" key="2">
    <source>
        <dbReference type="PIRNR" id="PIRNR000862"/>
    </source>
</evidence>
<dbReference type="SUPFAM" id="SSF53474">
    <property type="entry name" value="alpha/beta-Hydrolases"/>
    <property type="match status" value="1"/>
</dbReference>
<protein>
    <recommendedName>
        <fullName evidence="2">Lipase</fullName>
    </recommendedName>
</protein>
<keyword evidence="2" id="KW-0378">Hydrolase</keyword>
<accession>A0ABP1QHN3</accession>
<organism evidence="5 6">
    <name type="scientific">Orchesella dallaii</name>
    <dbReference type="NCBI Taxonomy" id="48710"/>
    <lineage>
        <taxon>Eukaryota</taxon>
        <taxon>Metazoa</taxon>
        <taxon>Ecdysozoa</taxon>
        <taxon>Arthropoda</taxon>
        <taxon>Hexapoda</taxon>
        <taxon>Collembola</taxon>
        <taxon>Entomobryomorpha</taxon>
        <taxon>Entomobryoidea</taxon>
        <taxon>Orchesellidae</taxon>
        <taxon>Orchesellinae</taxon>
        <taxon>Orchesella</taxon>
    </lineage>
</organism>
<dbReference type="PIRSF" id="PIRSF000862">
    <property type="entry name" value="Steryl_ester_lip"/>
    <property type="match status" value="1"/>
</dbReference>
<dbReference type="Gene3D" id="3.40.50.1820">
    <property type="entry name" value="alpha/beta hydrolase"/>
    <property type="match status" value="1"/>
</dbReference>
<dbReference type="InterPro" id="IPR025483">
    <property type="entry name" value="Lipase_euk"/>
</dbReference>
<dbReference type="InterPro" id="IPR006693">
    <property type="entry name" value="AB_hydrolase_lipase"/>
</dbReference>
<reference evidence="5 6" key="1">
    <citation type="submission" date="2024-08" db="EMBL/GenBank/DDBJ databases">
        <authorList>
            <person name="Cucini C."/>
            <person name="Frati F."/>
        </authorList>
    </citation>
    <scope>NUCLEOTIDE SEQUENCE [LARGE SCALE GENOMIC DNA]</scope>
</reference>
<dbReference type="InterPro" id="IPR029058">
    <property type="entry name" value="AB_hydrolase_fold"/>
</dbReference>
<comment type="caution">
    <text evidence="5">The sequence shown here is derived from an EMBL/GenBank/DDBJ whole genome shotgun (WGS) entry which is preliminary data.</text>
</comment>
<proteinExistence type="inferred from homology"/>
<dbReference type="Pfam" id="PF04083">
    <property type="entry name" value="Abhydro_lipase"/>
    <property type="match status" value="1"/>
</dbReference>
<evidence type="ECO:0000313" key="5">
    <source>
        <dbReference type="EMBL" id="CAL8103709.1"/>
    </source>
</evidence>
<keyword evidence="2" id="KW-0443">Lipid metabolism</keyword>
<name>A0ABP1QHN3_9HEXA</name>
<comment type="similarity">
    <text evidence="1 2">Belongs to the AB hydrolase superfamily. Lipase family.</text>
</comment>
<keyword evidence="6" id="KW-1185">Reference proteome</keyword>
<dbReference type="EMBL" id="CAXLJM020000035">
    <property type="protein sequence ID" value="CAL8103709.1"/>
    <property type="molecule type" value="Genomic_DNA"/>
</dbReference>
<feature type="signal peptide" evidence="3">
    <location>
        <begin position="1"/>
        <end position="26"/>
    </location>
</feature>
<dbReference type="Proteomes" id="UP001642540">
    <property type="component" value="Unassembled WGS sequence"/>
</dbReference>
<feature type="chain" id="PRO_5047318393" description="Lipase" evidence="3">
    <location>
        <begin position="27"/>
        <end position="432"/>
    </location>
</feature>
<evidence type="ECO:0000259" key="4">
    <source>
        <dbReference type="Pfam" id="PF04083"/>
    </source>
</evidence>
<feature type="domain" description="Partial AB-hydrolase lipase" evidence="4">
    <location>
        <begin position="66"/>
        <end position="127"/>
    </location>
</feature>
<keyword evidence="3" id="KW-0732">Signal</keyword>